<evidence type="ECO:0000259" key="1">
    <source>
        <dbReference type="Pfam" id="PF13966"/>
    </source>
</evidence>
<evidence type="ECO:0000313" key="2">
    <source>
        <dbReference type="EMBL" id="KAK9000594.1"/>
    </source>
</evidence>
<comment type="caution">
    <text evidence="2">The sequence shown here is derived from an EMBL/GenBank/DDBJ whole genome shotgun (WGS) entry which is preliminary data.</text>
</comment>
<gene>
    <name evidence="2" type="ORF">V6N11_081085</name>
</gene>
<reference evidence="2 3" key="1">
    <citation type="journal article" date="2024" name="G3 (Bethesda)">
        <title>Genome assembly of Hibiscus sabdariffa L. provides insights into metabolisms of medicinal natural products.</title>
        <authorList>
            <person name="Kim T."/>
        </authorList>
    </citation>
    <scope>NUCLEOTIDE SEQUENCE [LARGE SCALE GENOMIC DNA]</scope>
    <source>
        <strain evidence="2">TK-2024</strain>
        <tissue evidence="2">Old leaves</tissue>
    </source>
</reference>
<accession>A0ABR2QJA9</accession>
<protein>
    <recommendedName>
        <fullName evidence="1">Reverse transcriptase zinc-binding domain-containing protein</fullName>
    </recommendedName>
</protein>
<name>A0ABR2QJA9_9ROSI</name>
<sequence length="92" mass="10853">MKLTGSNWPPKQAIWKAIWRLNVPQRIRLFLWIAFQQKLMTNATRHYRHLAPSPTCPLCNSQPEMIIHALHATLWFNTSGYRFFLQPSHIPS</sequence>
<keyword evidence="3" id="KW-1185">Reference proteome</keyword>
<organism evidence="2 3">
    <name type="scientific">Hibiscus sabdariffa</name>
    <name type="common">roselle</name>
    <dbReference type="NCBI Taxonomy" id="183260"/>
    <lineage>
        <taxon>Eukaryota</taxon>
        <taxon>Viridiplantae</taxon>
        <taxon>Streptophyta</taxon>
        <taxon>Embryophyta</taxon>
        <taxon>Tracheophyta</taxon>
        <taxon>Spermatophyta</taxon>
        <taxon>Magnoliopsida</taxon>
        <taxon>eudicotyledons</taxon>
        <taxon>Gunneridae</taxon>
        <taxon>Pentapetalae</taxon>
        <taxon>rosids</taxon>
        <taxon>malvids</taxon>
        <taxon>Malvales</taxon>
        <taxon>Malvaceae</taxon>
        <taxon>Malvoideae</taxon>
        <taxon>Hibiscus</taxon>
    </lineage>
</organism>
<dbReference type="InterPro" id="IPR026960">
    <property type="entry name" value="RVT-Znf"/>
</dbReference>
<dbReference type="Proteomes" id="UP001396334">
    <property type="component" value="Unassembled WGS sequence"/>
</dbReference>
<dbReference type="Pfam" id="PF13966">
    <property type="entry name" value="zf-RVT"/>
    <property type="match status" value="1"/>
</dbReference>
<dbReference type="EMBL" id="JBBPBN010000037">
    <property type="protein sequence ID" value="KAK9000594.1"/>
    <property type="molecule type" value="Genomic_DNA"/>
</dbReference>
<proteinExistence type="predicted"/>
<evidence type="ECO:0000313" key="3">
    <source>
        <dbReference type="Proteomes" id="UP001396334"/>
    </source>
</evidence>
<feature type="domain" description="Reverse transcriptase zinc-binding" evidence="1">
    <location>
        <begin position="10"/>
        <end position="71"/>
    </location>
</feature>